<dbReference type="EMBL" id="CCMZ01000056">
    <property type="protein sequence ID" value="CDX25959.1"/>
    <property type="molecule type" value="Genomic_DNA"/>
</dbReference>
<accession>A0A090EDE8</accession>
<keyword evidence="3" id="KW-1185">Reference proteome</keyword>
<evidence type="ECO:0008006" key="4">
    <source>
        <dbReference type="Google" id="ProtNLM"/>
    </source>
</evidence>
<dbReference type="AlphaFoldDB" id="A0A090EDE8"/>
<proteinExistence type="predicted"/>
<evidence type="ECO:0000256" key="1">
    <source>
        <dbReference type="SAM" id="Phobius"/>
    </source>
</evidence>
<name>A0A090EDE8_MESPL</name>
<reference evidence="3" key="1">
    <citation type="submission" date="2014-08" db="EMBL/GenBank/DDBJ databases">
        <authorList>
            <person name="Moulin L."/>
        </authorList>
    </citation>
    <scope>NUCLEOTIDE SEQUENCE [LARGE SCALE GENOMIC DNA]</scope>
</reference>
<evidence type="ECO:0000313" key="2">
    <source>
        <dbReference type="EMBL" id="CDX25959.1"/>
    </source>
</evidence>
<gene>
    <name evidence="2" type="ORF">MPL3356_60169</name>
</gene>
<keyword evidence="1" id="KW-1133">Transmembrane helix</keyword>
<sequence length="56" mass="5811">MNLSAPTQIVFIISLVIAIIGLLAALGVLAFIPLASVWIMLIAYIVLAAGCLMRGA</sequence>
<keyword evidence="1" id="KW-0812">Transmembrane</keyword>
<organism evidence="2 3">
    <name type="scientific">Mesorhizobium plurifarium</name>
    <dbReference type="NCBI Taxonomy" id="69974"/>
    <lineage>
        <taxon>Bacteria</taxon>
        <taxon>Pseudomonadati</taxon>
        <taxon>Pseudomonadota</taxon>
        <taxon>Alphaproteobacteria</taxon>
        <taxon>Hyphomicrobiales</taxon>
        <taxon>Phyllobacteriaceae</taxon>
        <taxon>Mesorhizobium</taxon>
    </lineage>
</organism>
<dbReference type="Proteomes" id="UP000045285">
    <property type="component" value="Unassembled WGS sequence"/>
</dbReference>
<dbReference type="STRING" id="69974.MPLDJ20_120479"/>
<feature type="transmembrane region" description="Helical" evidence="1">
    <location>
        <begin position="9"/>
        <end position="32"/>
    </location>
</feature>
<keyword evidence="1" id="KW-0472">Membrane</keyword>
<protein>
    <recommendedName>
        <fullName evidence="4">DUF2207 domain-containing protein</fullName>
    </recommendedName>
</protein>
<evidence type="ECO:0000313" key="3">
    <source>
        <dbReference type="Proteomes" id="UP000045285"/>
    </source>
</evidence>
<feature type="transmembrane region" description="Helical" evidence="1">
    <location>
        <begin position="38"/>
        <end position="55"/>
    </location>
</feature>